<feature type="region of interest" description="Disordered" evidence="1">
    <location>
        <begin position="1"/>
        <end position="24"/>
    </location>
</feature>
<feature type="region of interest" description="Disordered" evidence="1">
    <location>
        <begin position="447"/>
        <end position="470"/>
    </location>
</feature>
<feature type="compositionally biased region" description="Basic and acidic residues" evidence="1">
    <location>
        <begin position="358"/>
        <end position="371"/>
    </location>
</feature>
<feature type="region of interest" description="Disordered" evidence="1">
    <location>
        <begin position="265"/>
        <end position="293"/>
    </location>
</feature>
<feature type="region of interest" description="Disordered" evidence="1">
    <location>
        <begin position="64"/>
        <end position="85"/>
    </location>
</feature>
<accession>A0A367LMA0</accession>
<dbReference type="Proteomes" id="UP000253664">
    <property type="component" value="Unassembled WGS sequence"/>
</dbReference>
<evidence type="ECO:0008006" key="4">
    <source>
        <dbReference type="Google" id="ProtNLM"/>
    </source>
</evidence>
<comment type="caution">
    <text evidence="2">The sequence shown here is derived from an EMBL/GenBank/DDBJ whole genome shotgun (WGS) entry which is preliminary data.</text>
</comment>
<feature type="region of interest" description="Disordered" evidence="1">
    <location>
        <begin position="358"/>
        <end position="424"/>
    </location>
</feature>
<dbReference type="OrthoDB" id="5380370at2759"/>
<keyword evidence="3" id="KW-1185">Reference proteome</keyword>
<dbReference type="EMBL" id="LKCN02000002">
    <property type="protein sequence ID" value="RCI15563.1"/>
    <property type="molecule type" value="Genomic_DNA"/>
</dbReference>
<organism evidence="2 3">
    <name type="scientific">Ophiocordyceps polyrhachis-furcata BCC 54312</name>
    <dbReference type="NCBI Taxonomy" id="1330021"/>
    <lineage>
        <taxon>Eukaryota</taxon>
        <taxon>Fungi</taxon>
        <taxon>Dikarya</taxon>
        <taxon>Ascomycota</taxon>
        <taxon>Pezizomycotina</taxon>
        <taxon>Sordariomycetes</taxon>
        <taxon>Hypocreomycetidae</taxon>
        <taxon>Hypocreales</taxon>
        <taxon>Ophiocordycipitaceae</taxon>
        <taxon>Ophiocordyceps</taxon>
    </lineage>
</organism>
<dbReference type="AlphaFoldDB" id="A0A367LMA0"/>
<evidence type="ECO:0000256" key="1">
    <source>
        <dbReference type="SAM" id="MobiDB-lite"/>
    </source>
</evidence>
<protein>
    <recommendedName>
        <fullName evidence="4">Mucin</fullName>
    </recommendedName>
</protein>
<sequence>MALDVAEPPACRHSHRRLRSGSGSIRRLRNLLASDVGGQTQDPPPHRLRSRCCRLLDDCLWPHHRPSSSPVRRPPPISSDGSVNKTMTKPKYISTLEHLGFVDGSGLSQHKRSASLPTSSLEQNCVQSPRRRLKVGVASRSGLGFRRDEPTRRRVIREAADETGHKSGKRHFEVASPSPPRLDRPATVEMQTAADQKPDLAGTAESMYDSFRWLEEDDDLDLRLFLDDYHLNLREEVLAPTKSQSGRPSFRRHLSISKLPFGGRVSGTFSRPSTKDEGSPISPTSPVFGNSGHVRRRSRALSLMAPRQASPDFSTTIDAAASHYQDPEARMKLRVYLASPHKFDEAIEFGFPSIEEVHDQEAQEPCKDKSTGSRHTFLEDDGSSVYSEESMADPESPKTPGAADKALPMRPVRVSQDTGSGSKLDYASSREMTLRMTLTRPDLRSHEEQMYGWQKSSAGRRSHEPLPKGSIEQQLAAIDQEELAGDGSAVKRFWNRVRRY</sequence>
<evidence type="ECO:0000313" key="2">
    <source>
        <dbReference type="EMBL" id="RCI15563.1"/>
    </source>
</evidence>
<feature type="compositionally biased region" description="Basic and acidic residues" evidence="1">
    <location>
        <begin position="161"/>
        <end position="173"/>
    </location>
</feature>
<gene>
    <name evidence="2" type="ORF">L249_3499</name>
</gene>
<reference evidence="2 3" key="1">
    <citation type="journal article" date="2015" name="BMC Genomics">
        <title>Insights from the genome of Ophiocordyceps polyrhachis-furcata to pathogenicity and host specificity in insect fungi.</title>
        <authorList>
            <person name="Wichadakul D."/>
            <person name="Kobmoo N."/>
            <person name="Ingsriswang S."/>
            <person name="Tangphatsornruang S."/>
            <person name="Chantasingh D."/>
            <person name="Luangsa-ard J.J."/>
            <person name="Eurwilaichitr L."/>
        </authorList>
    </citation>
    <scope>NUCLEOTIDE SEQUENCE [LARGE SCALE GENOMIC DNA]</scope>
    <source>
        <strain evidence="2 3">BCC 54312</strain>
    </source>
</reference>
<feature type="region of interest" description="Disordered" evidence="1">
    <location>
        <begin position="161"/>
        <end position="184"/>
    </location>
</feature>
<evidence type="ECO:0000313" key="3">
    <source>
        <dbReference type="Proteomes" id="UP000253664"/>
    </source>
</evidence>
<proteinExistence type="predicted"/>
<name>A0A367LMA0_9HYPO</name>